<dbReference type="Proteomes" id="UP001597187">
    <property type="component" value="Unassembled WGS sequence"/>
</dbReference>
<reference evidence="3 4" key="1">
    <citation type="journal article" date="2019" name="Int. J. Syst. Evol. Microbiol.">
        <title>The Global Catalogue of Microorganisms (GCM) 10K type strain sequencing project: providing services to taxonomists for standard genome sequencing and annotation.</title>
        <authorList>
            <consortium name="The Broad Institute Genomics Platform"/>
            <consortium name="The Broad Institute Genome Sequencing Center for Infectious Disease"/>
            <person name="Wu L."/>
            <person name="Ma J."/>
        </authorList>
    </citation>
    <scope>NUCLEOTIDE SEQUENCE [LARGE SCALE GENOMIC DNA]</scope>
    <source>
        <strain evidence="3 4">CGMCC 1.12563</strain>
    </source>
</reference>
<dbReference type="RefSeq" id="WP_250875291.1">
    <property type="nucleotide sequence ID" value="NZ_JALXFV010000008.1"/>
</dbReference>
<evidence type="ECO:0000259" key="2">
    <source>
        <dbReference type="Pfam" id="PF18545"/>
    </source>
</evidence>
<name>A0ABD6B151_9EURY</name>
<organism evidence="3 4">
    <name type="scientific">Halomarina rubra</name>
    <dbReference type="NCBI Taxonomy" id="2071873"/>
    <lineage>
        <taxon>Archaea</taxon>
        <taxon>Methanobacteriati</taxon>
        <taxon>Methanobacteriota</taxon>
        <taxon>Stenosarchaea group</taxon>
        <taxon>Halobacteria</taxon>
        <taxon>Halobacteriales</taxon>
        <taxon>Natronomonadaceae</taxon>
        <taxon>Halomarina</taxon>
    </lineage>
</organism>
<protein>
    <submittedName>
        <fullName evidence="3">HalOD1 output domain-containing protein</fullName>
    </submittedName>
</protein>
<sequence length="99" mass="10279">MNSTSALIPISTRVVERVAERENTSPLSLSPPLTEFVDPDALDALFEHAAGTVAFEAWGHCITVSGDGTVRIDESSDAVSTDSDSADAASSPDGESTPE</sequence>
<feature type="compositionally biased region" description="Low complexity" evidence="1">
    <location>
        <begin position="77"/>
        <end position="91"/>
    </location>
</feature>
<dbReference type="InterPro" id="IPR040624">
    <property type="entry name" value="HalOD1"/>
</dbReference>
<comment type="caution">
    <text evidence="3">The sequence shown here is derived from an EMBL/GenBank/DDBJ whole genome shotgun (WGS) entry which is preliminary data.</text>
</comment>
<feature type="domain" description="Halobacterial output" evidence="2">
    <location>
        <begin position="9"/>
        <end position="73"/>
    </location>
</feature>
<proteinExistence type="predicted"/>
<keyword evidence="4" id="KW-1185">Reference proteome</keyword>
<evidence type="ECO:0000313" key="3">
    <source>
        <dbReference type="EMBL" id="MFD1515371.1"/>
    </source>
</evidence>
<dbReference type="Pfam" id="PF18545">
    <property type="entry name" value="HalOD1"/>
    <property type="match status" value="1"/>
</dbReference>
<evidence type="ECO:0000256" key="1">
    <source>
        <dbReference type="SAM" id="MobiDB-lite"/>
    </source>
</evidence>
<feature type="region of interest" description="Disordered" evidence="1">
    <location>
        <begin position="74"/>
        <end position="99"/>
    </location>
</feature>
<dbReference type="EMBL" id="JBHUDC010000008">
    <property type="protein sequence ID" value="MFD1515371.1"/>
    <property type="molecule type" value="Genomic_DNA"/>
</dbReference>
<gene>
    <name evidence="3" type="ORF">ACFSBT_18995</name>
</gene>
<evidence type="ECO:0000313" key="4">
    <source>
        <dbReference type="Proteomes" id="UP001597187"/>
    </source>
</evidence>
<dbReference type="AlphaFoldDB" id="A0ABD6B151"/>
<accession>A0ABD6B151</accession>